<dbReference type="Proteomes" id="UP000254000">
    <property type="component" value="Unassembled WGS sequence"/>
</dbReference>
<name>A0A369LUR8_9ACTN</name>
<gene>
    <name evidence="1" type="ORF">C1877_14355</name>
</gene>
<keyword evidence="2" id="KW-1185">Reference proteome</keyword>
<organism evidence="1 2">
    <name type="scientific">Gordonibacter pamelaeae</name>
    <dbReference type="NCBI Taxonomy" id="471189"/>
    <lineage>
        <taxon>Bacteria</taxon>
        <taxon>Bacillati</taxon>
        <taxon>Actinomycetota</taxon>
        <taxon>Coriobacteriia</taxon>
        <taxon>Eggerthellales</taxon>
        <taxon>Eggerthellaceae</taxon>
        <taxon>Gordonibacter</taxon>
    </lineage>
</organism>
<reference evidence="1 2" key="1">
    <citation type="journal article" date="2018" name="Elife">
        <title>Discovery and characterization of a prevalent human gut bacterial enzyme sufficient for the inactivation of a family of plant toxins.</title>
        <authorList>
            <person name="Koppel N."/>
            <person name="Bisanz J.E."/>
            <person name="Pandelia M.E."/>
            <person name="Turnbaugh P.J."/>
            <person name="Balskus E.P."/>
        </authorList>
    </citation>
    <scope>NUCLEOTIDE SEQUENCE [LARGE SCALE GENOMIC DNA]</scope>
    <source>
        <strain evidence="1 2">3C</strain>
    </source>
</reference>
<dbReference type="AlphaFoldDB" id="A0A369LUR8"/>
<dbReference type="EMBL" id="PPTS01000011">
    <property type="protein sequence ID" value="RDB61888.1"/>
    <property type="molecule type" value="Genomic_DNA"/>
</dbReference>
<protein>
    <submittedName>
        <fullName evidence="1">Uncharacterized protein</fullName>
    </submittedName>
</protein>
<proteinExistence type="predicted"/>
<comment type="caution">
    <text evidence="1">The sequence shown here is derived from an EMBL/GenBank/DDBJ whole genome shotgun (WGS) entry which is preliminary data.</text>
</comment>
<evidence type="ECO:0000313" key="2">
    <source>
        <dbReference type="Proteomes" id="UP000254000"/>
    </source>
</evidence>
<evidence type="ECO:0000313" key="1">
    <source>
        <dbReference type="EMBL" id="RDB61888.1"/>
    </source>
</evidence>
<accession>A0A369LUR8</accession>
<sequence>MLQLSRISKLTINRVRVRYLPFFMSRNLEHALYGLQGDFDNETKGKLAHLFHLECQKNPRYFLDCLEEATCWAAGSHEESWSALGEGANSLHRGTNLGLLFNESDDHYFLGEI</sequence>